<reference evidence="17 18" key="1">
    <citation type="submission" date="2019-12" db="EMBL/GenBank/DDBJ databases">
        <title>The draft genomic sequence of strain Chitinophaga oryziterrae JCM 16595.</title>
        <authorList>
            <person name="Zhang X."/>
        </authorList>
    </citation>
    <scope>NUCLEOTIDE SEQUENCE [LARGE SCALE GENOMIC DNA]</scope>
    <source>
        <strain evidence="17 18">JCM 16595</strain>
    </source>
</reference>
<comment type="similarity">
    <text evidence="15">Belongs to the TRAFAC class TrmE-Era-EngA-EngB-Septin-like GTPase superfamily. FeoB GTPase (TC 9.A.8) family.</text>
</comment>
<feature type="transmembrane region" description="Helical" evidence="15">
    <location>
        <begin position="689"/>
        <end position="709"/>
    </location>
</feature>
<keyword evidence="7 15" id="KW-1133">Transmembrane helix</keyword>
<keyword evidence="3" id="KW-1003">Cell membrane</keyword>
<evidence type="ECO:0000256" key="14">
    <source>
        <dbReference type="PIRSR" id="PIRSR603373-2"/>
    </source>
</evidence>
<evidence type="ECO:0000256" key="3">
    <source>
        <dbReference type="ARBA" id="ARBA00022475"/>
    </source>
</evidence>
<dbReference type="GO" id="GO:0046872">
    <property type="term" value="F:metal ion binding"/>
    <property type="evidence" value="ECO:0007669"/>
    <property type="project" value="UniProtKB-KW"/>
</dbReference>
<gene>
    <name evidence="17" type="primary">feoB</name>
    <name evidence="17" type="ORF">GO495_27250</name>
</gene>
<evidence type="ECO:0000259" key="16">
    <source>
        <dbReference type="PROSITE" id="PS51711"/>
    </source>
</evidence>
<dbReference type="Pfam" id="PF02421">
    <property type="entry name" value="FeoB_N"/>
    <property type="match status" value="1"/>
</dbReference>
<evidence type="ECO:0000256" key="1">
    <source>
        <dbReference type="ARBA" id="ARBA00004651"/>
    </source>
</evidence>
<evidence type="ECO:0000256" key="8">
    <source>
        <dbReference type="ARBA" id="ARBA00023004"/>
    </source>
</evidence>
<evidence type="ECO:0000313" key="17">
    <source>
        <dbReference type="EMBL" id="MVT44322.1"/>
    </source>
</evidence>
<evidence type="ECO:0000256" key="4">
    <source>
        <dbReference type="ARBA" id="ARBA00022496"/>
    </source>
</evidence>
<dbReference type="InterPro" id="IPR030389">
    <property type="entry name" value="G_FEOB_dom"/>
</dbReference>
<keyword evidence="5 15" id="KW-0812">Transmembrane</keyword>
<evidence type="ECO:0000256" key="2">
    <source>
        <dbReference type="ARBA" id="ARBA00022448"/>
    </source>
</evidence>
<feature type="transmembrane region" description="Helical" evidence="15">
    <location>
        <begin position="467"/>
        <end position="487"/>
    </location>
</feature>
<dbReference type="PRINTS" id="PR00326">
    <property type="entry name" value="GTP1OBG"/>
</dbReference>
<feature type="binding site" evidence="14">
    <location>
        <position position="29"/>
    </location>
    <ligand>
        <name>Mg(2+)</name>
        <dbReference type="ChEBI" id="CHEBI:18420"/>
        <label>2</label>
    </ligand>
</feature>
<dbReference type="PANTHER" id="PTHR43185:SF1">
    <property type="entry name" value="FE(2+) TRANSPORTER FEOB"/>
    <property type="match status" value="1"/>
</dbReference>
<keyword evidence="14" id="KW-0460">Magnesium</keyword>
<evidence type="ECO:0000256" key="6">
    <source>
        <dbReference type="ARBA" id="ARBA00022741"/>
    </source>
</evidence>
<evidence type="ECO:0000256" key="10">
    <source>
        <dbReference type="ARBA" id="ARBA00023134"/>
    </source>
</evidence>
<sequence>MQATKNASINIALVGNPNSGKSSLFNALTGLNQKVGNFPGVTVDKKTGSANISANLHANIIDLPGTYSLYPKSADEFVTYDVLVNPNGEQPDMILIIADAANLKRNLLFCSQIIDLKIPVIIGLTMMDIARKKGVEIDEAGLERELGVPVVIINPRKNKGLAELKKTIELLAREKHAAPPRDFIDSRTLAPEVIQVVKQFVTTRSDYAALHMAVNYQELQFLNGGQKLAITNAIQEYHFNKTKVQAEEIMQRYARIKHIMKTAVVEADPLQKQLQTEKLDNLLLHRFWGYAILMGVMFIMFQSIFWLASFPMDWIEAAFGALSGKLTDILPESQLTDILVKGIIAGLGGIAVFVPQIMILFGFITILEDTGYMARISFLTDRLMRQVGLNGKSVMPLISGVACAVPAIMATRNIENRKERLITIMITPLMSCSARLPIYTIMIALVIPNKPFLGILNLQGLVMMGLYLLGFVMALVIAAIMKFFIAIKEKSYFIMELPVYRAPRWKNVGTTMVQKAKIFITDAGKVIMVISVILWFLASYGPTEKMHAVDKRYEQLTTANPAQKDELQREKESEKLANSYAGILGHAIEPAIRPLGFDWKIGIALITSFAAREVFVGTMATLYSVGENPEDNDATLRQKMSGATWRDGRPVYTLASGLSLMLFYAFAMQCMSTLAIVKRETKSWKYPVIQFLYMTTLAYGFSLLAFQLFK</sequence>
<evidence type="ECO:0000256" key="7">
    <source>
        <dbReference type="ARBA" id="ARBA00022989"/>
    </source>
</evidence>
<dbReference type="InterPro" id="IPR011640">
    <property type="entry name" value="Fe2_transport_prot_B_C"/>
</dbReference>
<dbReference type="InterPro" id="IPR011642">
    <property type="entry name" value="Gate_dom"/>
</dbReference>
<feature type="binding site" evidence="14">
    <location>
        <position position="30"/>
    </location>
    <ligand>
        <name>Mg(2+)</name>
        <dbReference type="ChEBI" id="CHEBI:18420"/>
        <label>2</label>
    </ligand>
</feature>
<dbReference type="GO" id="GO:0005525">
    <property type="term" value="F:GTP binding"/>
    <property type="evidence" value="ECO:0007669"/>
    <property type="project" value="UniProtKB-KW"/>
</dbReference>
<protein>
    <recommendedName>
        <fullName evidence="12 15">Ferrous iron transport protein B</fullName>
    </recommendedName>
</protein>
<evidence type="ECO:0000256" key="9">
    <source>
        <dbReference type="ARBA" id="ARBA00023065"/>
    </source>
</evidence>
<keyword evidence="14" id="KW-0479">Metal-binding</keyword>
<dbReference type="CDD" id="cd01879">
    <property type="entry name" value="FeoB"/>
    <property type="match status" value="1"/>
</dbReference>
<dbReference type="InterPro" id="IPR006073">
    <property type="entry name" value="GTP-bd"/>
</dbReference>
<feature type="transmembrane region" description="Helical" evidence="15">
    <location>
        <begin position="421"/>
        <end position="447"/>
    </location>
</feature>
<feature type="binding site" evidence="13">
    <location>
        <begin position="15"/>
        <end position="22"/>
    </location>
    <ligand>
        <name>GTP</name>
        <dbReference type="ChEBI" id="CHEBI:37565"/>
        <label>1</label>
    </ligand>
</feature>
<dbReference type="Pfam" id="PF07664">
    <property type="entry name" value="FeoB_C"/>
    <property type="match status" value="1"/>
</dbReference>
<feature type="binding site" evidence="14">
    <location>
        <position position="26"/>
    </location>
    <ligand>
        <name>Mg(2+)</name>
        <dbReference type="ChEBI" id="CHEBI:18420"/>
        <label>2</label>
    </ligand>
</feature>
<keyword evidence="10 13" id="KW-0342">GTP-binding</keyword>
<feature type="transmembrane region" description="Helical" evidence="15">
    <location>
        <begin position="518"/>
        <end position="538"/>
    </location>
</feature>
<feature type="transmembrane region" description="Helical" evidence="15">
    <location>
        <begin position="287"/>
        <end position="308"/>
    </location>
</feature>
<dbReference type="InterPro" id="IPR027417">
    <property type="entry name" value="P-loop_NTPase"/>
</dbReference>
<dbReference type="InterPro" id="IPR003373">
    <property type="entry name" value="Fe2_transport_prot-B"/>
</dbReference>
<name>A0A6N8JJI2_9BACT</name>
<comment type="function">
    <text evidence="15">Probable transporter of a GTP-driven Fe(2+) uptake system.</text>
</comment>
<dbReference type="AlphaFoldDB" id="A0A6N8JJI2"/>
<dbReference type="Pfam" id="PF07670">
    <property type="entry name" value="Gate"/>
    <property type="match status" value="2"/>
</dbReference>
<accession>A0A6N8JJI2</accession>
<dbReference type="OrthoDB" id="9809127at2"/>
<keyword evidence="8 15" id="KW-0408">Iron</keyword>
<dbReference type="Proteomes" id="UP000468388">
    <property type="component" value="Unassembled WGS sequence"/>
</dbReference>
<dbReference type="GO" id="GO:0005886">
    <property type="term" value="C:plasma membrane"/>
    <property type="evidence" value="ECO:0007669"/>
    <property type="project" value="UniProtKB-SubCell"/>
</dbReference>
<comment type="subcellular location">
    <subcellularLocation>
        <location evidence="15">Cell inner membrane</location>
        <topology evidence="15">Multi-pass membrane protein</topology>
    </subcellularLocation>
    <subcellularLocation>
        <location evidence="1">Cell membrane</location>
        <topology evidence="1">Multi-pass membrane protein</topology>
    </subcellularLocation>
</comment>
<keyword evidence="11 15" id="KW-0472">Membrane</keyword>
<evidence type="ECO:0000256" key="15">
    <source>
        <dbReference type="RuleBase" id="RU362098"/>
    </source>
</evidence>
<feature type="binding site" evidence="13">
    <location>
        <begin position="40"/>
        <end position="44"/>
    </location>
    <ligand>
        <name>GTP</name>
        <dbReference type="ChEBI" id="CHEBI:37565"/>
        <label>1</label>
    </ligand>
</feature>
<organism evidence="17 18">
    <name type="scientific">Chitinophaga oryziterrae</name>
    <dbReference type="NCBI Taxonomy" id="1031224"/>
    <lineage>
        <taxon>Bacteria</taxon>
        <taxon>Pseudomonadati</taxon>
        <taxon>Bacteroidota</taxon>
        <taxon>Chitinophagia</taxon>
        <taxon>Chitinophagales</taxon>
        <taxon>Chitinophagaceae</taxon>
        <taxon>Chitinophaga</taxon>
    </lineage>
</organism>
<comment type="caution">
    <text evidence="17">The sequence shown here is derived from an EMBL/GenBank/DDBJ whole genome shotgun (WGS) entry which is preliminary data.</text>
</comment>
<keyword evidence="6 13" id="KW-0547">Nucleotide-binding</keyword>
<dbReference type="SUPFAM" id="SSF52540">
    <property type="entry name" value="P-loop containing nucleoside triphosphate hydrolases"/>
    <property type="match status" value="1"/>
</dbReference>
<feature type="binding site" evidence="14">
    <location>
        <position position="27"/>
    </location>
    <ligand>
        <name>Mg(2+)</name>
        <dbReference type="ChEBI" id="CHEBI:18420"/>
        <label>2</label>
    </ligand>
</feature>
<evidence type="ECO:0000256" key="5">
    <source>
        <dbReference type="ARBA" id="ARBA00022692"/>
    </source>
</evidence>
<evidence type="ECO:0000256" key="13">
    <source>
        <dbReference type="PIRSR" id="PIRSR603373-1"/>
    </source>
</evidence>
<feature type="transmembrane region" description="Helical" evidence="15">
    <location>
        <begin position="343"/>
        <end position="367"/>
    </location>
</feature>
<feature type="binding site" evidence="13">
    <location>
        <begin position="62"/>
        <end position="65"/>
    </location>
    <ligand>
        <name>GTP</name>
        <dbReference type="ChEBI" id="CHEBI:37565"/>
        <label>1</label>
    </ligand>
</feature>
<keyword evidence="2 15" id="KW-0813">Transport</keyword>
<dbReference type="PROSITE" id="PS51711">
    <property type="entry name" value="G_FEOB"/>
    <property type="match status" value="1"/>
</dbReference>
<keyword evidence="9" id="KW-0406">Ion transport</keyword>
<feature type="transmembrane region" description="Helical" evidence="15">
    <location>
        <begin position="387"/>
        <end position="409"/>
    </location>
</feature>
<dbReference type="NCBIfam" id="TIGR00437">
    <property type="entry name" value="feoB"/>
    <property type="match status" value="1"/>
</dbReference>
<dbReference type="EMBL" id="WRXO01000010">
    <property type="protein sequence ID" value="MVT44322.1"/>
    <property type="molecule type" value="Genomic_DNA"/>
</dbReference>
<evidence type="ECO:0000256" key="11">
    <source>
        <dbReference type="ARBA" id="ARBA00023136"/>
    </source>
</evidence>
<dbReference type="PANTHER" id="PTHR43185">
    <property type="entry name" value="FERROUS IRON TRANSPORT PROTEIN B"/>
    <property type="match status" value="1"/>
</dbReference>
<evidence type="ECO:0000256" key="12">
    <source>
        <dbReference type="NCBIfam" id="TIGR00437"/>
    </source>
</evidence>
<feature type="transmembrane region" description="Helical" evidence="15">
    <location>
        <begin position="651"/>
        <end position="677"/>
    </location>
</feature>
<dbReference type="GO" id="GO:0015093">
    <property type="term" value="F:ferrous iron transmembrane transporter activity"/>
    <property type="evidence" value="ECO:0007669"/>
    <property type="project" value="UniProtKB-UniRule"/>
</dbReference>
<proteinExistence type="inferred from homology"/>
<keyword evidence="18" id="KW-1185">Reference proteome</keyword>
<keyword evidence="4 15" id="KW-0410">Iron transport</keyword>
<dbReference type="Gene3D" id="3.40.50.300">
    <property type="entry name" value="P-loop containing nucleotide triphosphate hydrolases"/>
    <property type="match status" value="1"/>
</dbReference>
<feature type="domain" description="FeoB-type G" evidence="16">
    <location>
        <begin position="8"/>
        <end position="174"/>
    </location>
</feature>
<dbReference type="InterPro" id="IPR050860">
    <property type="entry name" value="FeoB_GTPase"/>
</dbReference>
<evidence type="ECO:0000313" key="18">
    <source>
        <dbReference type="Proteomes" id="UP000468388"/>
    </source>
</evidence>